<protein>
    <submittedName>
        <fullName evidence="1">Uncharacterized protein</fullName>
    </submittedName>
</protein>
<gene>
    <name evidence="1" type="ORF">TCEB3V08_LOCUS3181</name>
</gene>
<name>A0A7R9CFJ0_TIMCR</name>
<accession>A0A7R9CFJ0</accession>
<organism evidence="1">
    <name type="scientific">Timema cristinae</name>
    <name type="common">Walking stick</name>
    <dbReference type="NCBI Taxonomy" id="61476"/>
    <lineage>
        <taxon>Eukaryota</taxon>
        <taxon>Metazoa</taxon>
        <taxon>Ecdysozoa</taxon>
        <taxon>Arthropoda</taxon>
        <taxon>Hexapoda</taxon>
        <taxon>Insecta</taxon>
        <taxon>Pterygota</taxon>
        <taxon>Neoptera</taxon>
        <taxon>Polyneoptera</taxon>
        <taxon>Phasmatodea</taxon>
        <taxon>Timematodea</taxon>
        <taxon>Timematoidea</taxon>
        <taxon>Timematidae</taxon>
        <taxon>Timema</taxon>
    </lineage>
</organism>
<proteinExistence type="predicted"/>
<evidence type="ECO:0000313" key="1">
    <source>
        <dbReference type="EMBL" id="CAD7395532.1"/>
    </source>
</evidence>
<reference evidence="1" key="1">
    <citation type="submission" date="2020-11" db="EMBL/GenBank/DDBJ databases">
        <authorList>
            <person name="Tran Van P."/>
        </authorList>
    </citation>
    <scope>NUCLEOTIDE SEQUENCE</scope>
</reference>
<dbReference type="EMBL" id="OC317218">
    <property type="protein sequence ID" value="CAD7395532.1"/>
    <property type="molecule type" value="Genomic_DNA"/>
</dbReference>
<sequence>MFSSVNTSADMSNSCPVLSISSCHASFLRATNSGTEFRNCFMKSSKTCPTGICLASLGKRLNSFWKFSIPSSRVVVKLPLSEEKIKRVHSSCPGSRQLITVEGLNNMVEMVETELSEIKINNS</sequence>
<dbReference type="AlphaFoldDB" id="A0A7R9CFJ0"/>